<comment type="caution">
    <text evidence="2">The sequence shown here is derived from an EMBL/GenBank/DDBJ whole genome shotgun (WGS) entry which is preliminary data.</text>
</comment>
<feature type="region of interest" description="Disordered" evidence="1">
    <location>
        <begin position="176"/>
        <end position="202"/>
    </location>
</feature>
<feature type="compositionally biased region" description="Low complexity" evidence="1">
    <location>
        <begin position="176"/>
        <end position="190"/>
    </location>
</feature>
<organism evidence="2 3">
    <name type="scientific">Dactylosporangium matsuzakiense</name>
    <dbReference type="NCBI Taxonomy" id="53360"/>
    <lineage>
        <taxon>Bacteria</taxon>
        <taxon>Bacillati</taxon>
        <taxon>Actinomycetota</taxon>
        <taxon>Actinomycetes</taxon>
        <taxon>Micromonosporales</taxon>
        <taxon>Micromonosporaceae</taxon>
        <taxon>Dactylosporangium</taxon>
    </lineage>
</organism>
<gene>
    <name evidence="2" type="ORF">GCM10017581_064070</name>
</gene>
<dbReference type="EMBL" id="BSFP01000048">
    <property type="protein sequence ID" value="GLL04660.1"/>
    <property type="molecule type" value="Genomic_DNA"/>
</dbReference>
<dbReference type="Proteomes" id="UP001143480">
    <property type="component" value="Unassembled WGS sequence"/>
</dbReference>
<evidence type="ECO:0000256" key="1">
    <source>
        <dbReference type="SAM" id="MobiDB-lite"/>
    </source>
</evidence>
<reference evidence="2" key="1">
    <citation type="journal article" date="2014" name="Int. J. Syst. Evol. Microbiol.">
        <title>Complete genome sequence of Corynebacterium casei LMG S-19264T (=DSM 44701T), isolated from a smear-ripened cheese.</title>
        <authorList>
            <consortium name="US DOE Joint Genome Institute (JGI-PGF)"/>
            <person name="Walter F."/>
            <person name="Albersmeier A."/>
            <person name="Kalinowski J."/>
            <person name="Ruckert C."/>
        </authorList>
    </citation>
    <scope>NUCLEOTIDE SEQUENCE</scope>
    <source>
        <strain evidence="2">VKM Ac-1321</strain>
    </source>
</reference>
<reference evidence="2" key="2">
    <citation type="submission" date="2023-01" db="EMBL/GenBank/DDBJ databases">
        <authorList>
            <person name="Sun Q."/>
            <person name="Evtushenko L."/>
        </authorList>
    </citation>
    <scope>NUCLEOTIDE SEQUENCE</scope>
    <source>
        <strain evidence="2">VKM Ac-1321</strain>
    </source>
</reference>
<dbReference type="RefSeq" id="WP_261961835.1">
    <property type="nucleotide sequence ID" value="NZ_BAAAXA010000001.1"/>
</dbReference>
<dbReference type="AlphaFoldDB" id="A0A9W6NP43"/>
<name>A0A9W6NP43_9ACTN</name>
<proteinExistence type="predicted"/>
<sequence length="266" mass="28068">MPTRAMPSGPFDPSRTDLQEDFAMSAHDRSDTRSPAAYRATGPATAQAHPSVHRTAGRDGAPPRVLAPTPAASGRRARHAGRAPLHIEGCTAGPAAEPCGARRPVPARYVDSDCLIGVRHPHRPGLLQARSVDAGGHPRIMLPVLRTLWAAAGGDSIRLAARLLAHDWHCLDPAIPTTAPTPATATNPAARGDRHRRRDRSGVTGRRVIAGVGITHAAAGEPVQLVPLAHLGLLDAAWWYLLDPVCDRVTVHTGDGGLVSYYTLAA</sequence>
<keyword evidence="3" id="KW-1185">Reference proteome</keyword>
<evidence type="ECO:0000313" key="2">
    <source>
        <dbReference type="EMBL" id="GLL04660.1"/>
    </source>
</evidence>
<protein>
    <submittedName>
        <fullName evidence="2">Uncharacterized protein</fullName>
    </submittedName>
</protein>
<evidence type="ECO:0000313" key="3">
    <source>
        <dbReference type="Proteomes" id="UP001143480"/>
    </source>
</evidence>
<accession>A0A9W6NP43</accession>
<feature type="region of interest" description="Disordered" evidence="1">
    <location>
        <begin position="1"/>
        <end position="77"/>
    </location>
</feature>